<keyword evidence="3 9" id="KW-0997">Cell inner membrane</keyword>
<comment type="similarity">
    <text evidence="9">Belongs to the FtsQ/DivIB family. FtsQ subfamily.</text>
</comment>
<dbReference type="InterPro" id="IPR005548">
    <property type="entry name" value="Cell_div_FtsQ/DivIB_C"/>
</dbReference>
<feature type="transmembrane region" description="Helical" evidence="9">
    <location>
        <begin position="33"/>
        <end position="52"/>
    </location>
</feature>
<organism evidence="11 12">
    <name type="scientific">Histidinibacterium aquaticum</name>
    <dbReference type="NCBI Taxonomy" id="2613962"/>
    <lineage>
        <taxon>Bacteria</taxon>
        <taxon>Pseudomonadati</taxon>
        <taxon>Pseudomonadota</taxon>
        <taxon>Alphaproteobacteria</taxon>
        <taxon>Rhodobacterales</taxon>
        <taxon>Paracoccaceae</taxon>
        <taxon>Histidinibacterium</taxon>
    </lineage>
</organism>
<keyword evidence="6 9" id="KW-1133">Transmembrane helix</keyword>
<keyword evidence="7 9" id="KW-0472">Membrane</keyword>
<dbReference type="GO" id="GO:0043093">
    <property type="term" value="P:FtsZ-dependent cytokinesis"/>
    <property type="evidence" value="ECO:0007669"/>
    <property type="project" value="UniProtKB-UniRule"/>
</dbReference>
<dbReference type="InterPro" id="IPR045335">
    <property type="entry name" value="FtsQ_C_sf"/>
</dbReference>
<keyword evidence="4 9" id="KW-0132">Cell division</keyword>
<dbReference type="Pfam" id="PF08478">
    <property type="entry name" value="POTRA_1"/>
    <property type="match status" value="1"/>
</dbReference>
<evidence type="ECO:0000256" key="6">
    <source>
        <dbReference type="ARBA" id="ARBA00022989"/>
    </source>
</evidence>
<accession>A0A5J5GI69</accession>
<evidence type="ECO:0000256" key="3">
    <source>
        <dbReference type="ARBA" id="ARBA00022519"/>
    </source>
</evidence>
<proteinExistence type="inferred from homology"/>
<dbReference type="InterPro" id="IPR026579">
    <property type="entry name" value="FtsQ"/>
</dbReference>
<dbReference type="Pfam" id="PF03799">
    <property type="entry name" value="FtsQ_DivIB_C"/>
    <property type="match status" value="1"/>
</dbReference>
<evidence type="ECO:0000256" key="7">
    <source>
        <dbReference type="ARBA" id="ARBA00023136"/>
    </source>
</evidence>
<comment type="caution">
    <text evidence="11">The sequence shown here is derived from an EMBL/GenBank/DDBJ whole genome shotgun (WGS) entry which is preliminary data.</text>
</comment>
<dbReference type="PROSITE" id="PS51779">
    <property type="entry name" value="POTRA"/>
    <property type="match status" value="1"/>
</dbReference>
<gene>
    <name evidence="9" type="primary">ftsQ</name>
    <name evidence="11" type="ORF">F3S47_10420</name>
</gene>
<keyword evidence="2 9" id="KW-1003">Cell membrane</keyword>
<dbReference type="InterPro" id="IPR034746">
    <property type="entry name" value="POTRA"/>
</dbReference>
<dbReference type="AlphaFoldDB" id="A0A5J5GI69"/>
<evidence type="ECO:0000259" key="10">
    <source>
        <dbReference type="PROSITE" id="PS51779"/>
    </source>
</evidence>
<dbReference type="GO" id="GO:0090529">
    <property type="term" value="P:cell septum assembly"/>
    <property type="evidence" value="ECO:0007669"/>
    <property type="project" value="InterPro"/>
</dbReference>
<dbReference type="Proteomes" id="UP000326554">
    <property type="component" value="Unassembled WGS sequence"/>
</dbReference>
<evidence type="ECO:0000256" key="4">
    <source>
        <dbReference type="ARBA" id="ARBA00022618"/>
    </source>
</evidence>
<feature type="domain" description="POTRA" evidence="10">
    <location>
        <begin position="77"/>
        <end position="145"/>
    </location>
</feature>
<sequence length="292" mass="32462">MRGSEPRRSRDPAPSRLHYRLNRLMLTPAFRRFLRLGVPLVVVGGIAAFWFGQEQNRAALVETAGELRDRFEARPEFRVNGMEVTGADEALTEEVRAVLPVEFPVSSFDLDLEEMRQLVAALNRVDRARVRVRPGGILEVALTEREPAAVWRGTDGLKLVDSEGVFVAPLAARGDRADLPLVAGEGAPEALPEAMALFEAAAPLGNRIRGLVRQGERRWDVVLEDNQRVLLPAEAPVRALERVLALDSAQDLFERDIAVVDMRNQERPTIRLRPAAAAAFRARADRALEDQE</sequence>
<comment type="subcellular location">
    <subcellularLocation>
        <location evidence="9">Cell inner membrane</location>
        <topology evidence="9">Single-pass type II membrane protein</topology>
    </subcellularLocation>
    <subcellularLocation>
        <location evidence="1">Membrane</location>
    </subcellularLocation>
    <text evidence="9">Localizes to the division septum.</text>
</comment>
<dbReference type="Gene3D" id="3.40.50.11690">
    <property type="entry name" value="Cell division protein FtsQ/DivIB"/>
    <property type="match status" value="1"/>
</dbReference>
<evidence type="ECO:0000313" key="12">
    <source>
        <dbReference type="Proteomes" id="UP000326554"/>
    </source>
</evidence>
<keyword evidence="5 9" id="KW-0812">Transmembrane</keyword>
<dbReference type="GO" id="GO:0032153">
    <property type="term" value="C:cell division site"/>
    <property type="evidence" value="ECO:0007669"/>
    <property type="project" value="UniProtKB-UniRule"/>
</dbReference>
<name>A0A5J5GI69_9RHOB</name>
<reference evidence="11 12" key="1">
    <citation type="submission" date="2019-09" db="EMBL/GenBank/DDBJ databases">
        <authorList>
            <person name="Park J.-S."/>
            <person name="Choi H.-J."/>
        </authorList>
    </citation>
    <scope>NUCLEOTIDE SEQUENCE [LARGE SCALE GENOMIC DNA]</scope>
    <source>
        <strain evidence="11 12">176SS1-4</strain>
    </source>
</reference>
<evidence type="ECO:0000313" key="11">
    <source>
        <dbReference type="EMBL" id="KAA9007926.1"/>
    </source>
</evidence>
<evidence type="ECO:0000256" key="2">
    <source>
        <dbReference type="ARBA" id="ARBA00022475"/>
    </source>
</evidence>
<dbReference type="GO" id="GO:0005886">
    <property type="term" value="C:plasma membrane"/>
    <property type="evidence" value="ECO:0007669"/>
    <property type="project" value="UniProtKB-SubCell"/>
</dbReference>
<dbReference type="EMBL" id="VYQE01000003">
    <property type="protein sequence ID" value="KAA9007926.1"/>
    <property type="molecule type" value="Genomic_DNA"/>
</dbReference>
<evidence type="ECO:0000256" key="9">
    <source>
        <dbReference type="HAMAP-Rule" id="MF_00911"/>
    </source>
</evidence>
<dbReference type="HAMAP" id="MF_00911">
    <property type="entry name" value="FtsQ_subfam"/>
    <property type="match status" value="1"/>
</dbReference>
<dbReference type="PANTHER" id="PTHR35851:SF1">
    <property type="entry name" value="CELL DIVISION PROTEIN FTSQ"/>
    <property type="match status" value="1"/>
</dbReference>
<evidence type="ECO:0000256" key="1">
    <source>
        <dbReference type="ARBA" id="ARBA00004370"/>
    </source>
</evidence>
<dbReference type="InterPro" id="IPR013685">
    <property type="entry name" value="POTRA_FtsQ_type"/>
</dbReference>
<keyword evidence="8 9" id="KW-0131">Cell cycle</keyword>
<evidence type="ECO:0000256" key="5">
    <source>
        <dbReference type="ARBA" id="ARBA00022692"/>
    </source>
</evidence>
<protein>
    <recommendedName>
        <fullName evidence="9">Cell division protein FtsQ</fullName>
    </recommendedName>
</protein>
<comment type="function">
    <text evidence="9">Essential cell division protein.</text>
</comment>
<dbReference type="PANTHER" id="PTHR35851">
    <property type="entry name" value="CELL DIVISION PROTEIN FTSQ"/>
    <property type="match status" value="1"/>
</dbReference>
<evidence type="ECO:0000256" key="8">
    <source>
        <dbReference type="ARBA" id="ARBA00023306"/>
    </source>
</evidence>
<keyword evidence="12" id="KW-1185">Reference proteome</keyword>
<dbReference type="RefSeq" id="WP_150445209.1">
    <property type="nucleotide sequence ID" value="NZ_VYQE01000003.1"/>
</dbReference>